<dbReference type="KEGG" id="azz:DEW08_07815"/>
<keyword evidence="3" id="KW-1185">Reference proteome</keyword>
<dbReference type="Pfam" id="PF06676">
    <property type="entry name" value="DUF1178"/>
    <property type="match status" value="1"/>
</dbReference>
<dbReference type="AlphaFoldDB" id="A0A2S2CNV9"/>
<dbReference type="OrthoDB" id="9799894at2"/>
<sequence>MILFELKCPSDHRFEAWFRNGAAYEEQAAAHQITCPICGDSTITKAPMAPRIAKGLGRKDKAEQPPAAGPVPAAPAAPVPVPVPVPAGEGQNRLASLPVPSNDAQRQAVAEVMRQLGELRRVVEQNCDYVGERFAEEARRIHYGETDPRGIYGEATAEEVEELRDEGVTFQRIPWLPRTDS</sequence>
<protein>
    <submittedName>
        <fullName evidence="2">DUF1178 domain-containing protein</fullName>
    </submittedName>
</protein>
<evidence type="ECO:0000256" key="1">
    <source>
        <dbReference type="SAM" id="MobiDB-lite"/>
    </source>
</evidence>
<dbReference type="PIRSF" id="PIRSF032131">
    <property type="entry name" value="UCP032131"/>
    <property type="match status" value="1"/>
</dbReference>
<proteinExistence type="predicted"/>
<dbReference type="EMBL" id="CP029353">
    <property type="protein sequence ID" value="AWK86172.1"/>
    <property type="molecule type" value="Genomic_DNA"/>
</dbReference>
<reference evidence="3" key="1">
    <citation type="submission" date="2018-05" db="EMBL/GenBank/DDBJ databases">
        <title>Azospirillum thermophila sp. nov., a novel isolated from hot spring.</title>
        <authorList>
            <person name="Zhao Z."/>
        </authorList>
    </citation>
    <scope>NUCLEOTIDE SEQUENCE [LARGE SCALE GENOMIC DNA]</scope>
    <source>
        <strain evidence="3">CFH 70021</strain>
    </source>
</reference>
<evidence type="ECO:0000313" key="3">
    <source>
        <dbReference type="Proteomes" id="UP000245629"/>
    </source>
</evidence>
<organism evidence="2 3">
    <name type="scientific">Azospirillum thermophilum</name>
    <dbReference type="NCBI Taxonomy" id="2202148"/>
    <lineage>
        <taxon>Bacteria</taxon>
        <taxon>Pseudomonadati</taxon>
        <taxon>Pseudomonadota</taxon>
        <taxon>Alphaproteobacteria</taxon>
        <taxon>Rhodospirillales</taxon>
        <taxon>Azospirillaceae</taxon>
        <taxon>Azospirillum</taxon>
    </lineage>
</organism>
<gene>
    <name evidence="2" type="ORF">DEW08_07815</name>
</gene>
<evidence type="ECO:0000313" key="2">
    <source>
        <dbReference type="EMBL" id="AWK86172.1"/>
    </source>
</evidence>
<dbReference type="InterPro" id="IPR009562">
    <property type="entry name" value="DUF1178"/>
</dbReference>
<feature type="region of interest" description="Disordered" evidence="1">
    <location>
        <begin position="56"/>
        <end position="98"/>
    </location>
</feature>
<accession>A0A2S2CNV9</accession>
<name>A0A2S2CNV9_9PROT</name>
<dbReference type="RefSeq" id="WP_109325977.1">
    <property type="nucleotide sequence ID" value="NZ_CP029353.1"/>
</dbReference>
<dbReference type="Proteomes" id="UP000245629">
    <property type="component" value="Chromosome 2"/>
</dbReference>
<feature type="compositionally biased region" description="Pro residues" evidence="1">
    <location>
        <begin position="67"/>
        <end position="85"/>
    </location>
</feature>